<accession>A0AAJ0GJM8</accession>
<dbReference type="Gene3D" id="2.120.10.30">
    <property type="entry name" value="TolB, C-terminal domain"/>
    <property type="match status" value="1"/>
</dbReference>
<dbReference type="EMBL" id="JAWDJX010000001">
    <property type="protein sequence ID" value="KAK3058882.1"/>
    <property type="molecule type" value="Genomic_DNA"/>
</dbReference>
<organism evidence="1 2">
    <name type="scientific">Extremus antarcticus</name>
    <dbReference type="NCBI Taxonomy" id="702011"/>
    <lineage>
        <taxon>Eukaryota</taxon>
        <taxon>Fungi</taxon>
        <taxon>Dikarya</taxon>
        <taxon>Ascomycota</taxon>
        <taxon>Pezizomycotina</taxon>
        <taxon>Dothideomycetes</taxon>
        <taxon>Dothideomycetidae</taxon>
        <taxon>Mycosphaerellales</taxon>
        <taxon>Extremaceae</taxon>
        <taxon>Extremus</taxon>
    </lineage>
</organism>
<protein>
    <submittedName>
        <fullName evidence="1">Uncharacterized protein</fullName>
    </submittedName>
</protein>
<name>A0AAJ0GJM8_9PEZI</name>
<dbReference type="PANTHER" id="PTHR42060">
    <property type="entry name" value="NHL REPEAT-CONTAINING PROTEIN-RELATED"/>
    <property type="match status" value="1"/>
</dbReference>
<dbReference type="InterPro" id="IPR052998">
    <property type="entry name" value="Hetero-Diels-Alderase-like"/>
</dbReference>
<dbReference type="InterPro" id="IPR011042">
    <property type="entry name" value="6-blade_b-propeller_TolB-like"/>
</dbReference>
<dbReference type="PANTHER" id="PTHR42060:SF1">
    <property type="entry name" value="NHL REPEAT-CONTAINING PROTEIN"/>
    <property type="match status" value="1"/>
</dbReference>
<evidence type="ECO:0000313" key="1">
    <source>
        <dbReference type="EMBL" id="KAK3058882.1"/>
    </source>
</evidence>
<reference evidence="1" key="1">
    <citation type="submission" date="2023-04" db="EMBL/GenBank/DDBJ databases">
        <title>Black Yeasts Isolated from many extreme environments.</title>
        <authorList>
            <person name="Coleine C."/>
            <person name="Stajich J.E."/>
            <person name="Selbmann L."/>
        </authorList>
    </citation>
    <scope>NUCLEOTIDE SEQUENCE</scope>
    <source>
        <strain evidence="1">CCFEE 5312</strain>
    </source>
</reference>
<gene>
    <name evidence="1" type="ORF">LTR09_000447</name>
</gene>
<keyword evidence="2" id="KW-1185">Reference proteome</keyword>
<sequence>MILRDVEENQKQNIHCVTQRPLAFRKKHHNTDRPSEWKSGASVFVSERQCDVGNHGGGTRHLRCERRQLLRSREGGSGKLEHLDARLQLSPSQRLDVRFWQSSRRRGKGGSSNAVSTFLNGLTTLHTSPGVVLAADSFLGVIFAVDVRTGAYNIAINDPALKPNVSTVTTLGVNGIHIHNNDLYFTNSLSAPLFAKVPLSKDGTAAGPVEVIAEKPQYAVDDGFQADDFALDHEGAHAWIVTNPTGDLVKVDIATGAQEVVAGGLSSPTFAGATAAAFGRTKKDREILYVVTDGGAVDATASGLRGGRIVAFDTRE</sequence>
<dbReference type="Proteomes" id="UP001271007">
    <property type="component" value="Unassembled WGS sequence"/>
</dbReference>
<evidence type="ECO:0000313" key="2">
    <source>
        <dbReference type="Proteomes" id="UP001271007"/>
    </source>
</evidence>
<dbReference type="SUPFAM" id="SSF63829">
    <property type="entry name" value="Calcium-dependent phosphotriesterase"/>
    <property type="match status" value="1"/>
</dbReference>
<dbReference type="AlphaFoldDB" id="A0AAJ0GJM8"/>
<proteinExistence type="predicted"/>
<comment type="caution">
    <text evidence="1">The sequence shown here is derived from an EMBL/GenBank/DDBJ whole genome shotgun (WGS) entry which is preliminary data.</text>
</comment>